<gene>
    <name evidence="1" type="ORF">CCASEI_07755</name>
</gene>
<evidence type="ECO:0008006" key="3">
    <source>
        <dbReference type="Google" id="ProtNLM"/>
    </source>
</evidence>
<protein>
    <recommendedName>
        <fullName evidence="3">Secreted protein</fullName>
    </recommendedName>
</protein>
<name>A0ABN4CDJ2_9CORY</name>
<keyword evidence="2" id="KW-1185">Reference proteome</keyword>
<dbReference type="EMBL" id="CP004350">
    <property type="protein sequence ID" value="AHI20120.1"/>
    <property type="molecule type" value="Genomic_DNA"/>
</dbReference>
<accession>A0ABN4CDJ2</accession>
<dbReference type="Proteomes" id="UP000019226">
    <property type="component" value="Chromosome"/>
</dbReference>
<evidence type="ECO:0000313" key="2">
    <source>
        <dbReference type="Proteomes" id="UP000019226"/>
    </source>
</evidence>
<sequence length="191" mass="21224">MAAAGGVIALHFVAGLGFLWPVVAAASYGGFALLTPVRPEKNQPQPEPQTPDGQAYELEKILYVQLGMVGNVAPLAVQNKFLDVYEALHWVLEHWDRFSDSWAARASVESIIKEHIPDVMDAYLQVIGRDNEARIEDINHTLEIFEKEAKRIRQAAEDDSVSALRERTLAVKLQYGVMPVVADPDGYDEQP</sequence>
<proteinExistence type="predicted"/>
<reference evidence="2" key="1">
    <citation type="submission" date="2013-02" db="EMBL/GenBank/DDBJ databases">
        <title>The complete genome sequence of Corynebacterium casei LMG S-19264 (=DSM 44701).</title>
        <authorList>
            <person name="Ruckert C."/>
            <person name="Albersmeier A."/>
            <person name="Kalinowski J."/>
        </authorList>
    </citation>
    <scope>NUCLEOTIDE SEQUENCE [LARGE SCALE GENOMIC DNA]</scope>
    <source>
        <strain evidence="2">LMG S-19264</strain>
    </source>
</reference>
<evidence type="ECO:0000313" key="1">
    <source>
        <dbReference type="EMBL" id="AHI20120.1"/>
    </source>
</evidence>
<organism evidence="1 2">
    <name type="scientific">Corynebacterium casei LMG S-19264</name>
    <dbReference type="NCBI Taxonomy" id="1285583"/>
    <lineage>
        <taxon>Bacteria</taxon>
        <taxon>Bacillati</taxon>
        <taxon>Actinomycetota</taxon>
        <taxon>Actinomycetes</taxon>
        <taxon>Mycobacteriales</taxon>
        <taxon>Corynebacteriaceae</taxon>
        <taxon>Corynebacterium</taxon>
    </lineage>
</organism>